<dbReference type="EMBL" id="JBHSWH010000001">
    <property type="protein sequence ID" value="MFC6705709.1"/>
    <property type="molecule type" value="Genomic_DNA"/>
</dbReference>
<proteinExistence type="predicted"/>
<comment type="caution">
    <text evidence="1">The sequence shown here is derived from an EMBL/GenBank/DDBJ whole genome shotgun (WGS) entry which is preliminary data.</text>
</comment>
<evidence type="ECO:0000313" key="1">
    <source>
        <dbReference type="EMBL" id="MFC6705709.1"/>
    </source>
</evidence>
<keyword evidence="2" id="KW-1185">Reference proteome</keyword>
<dbReference type="RefSeq" id="WP_382401084.1">
    <property type="nucleotide sequence ID" value="NZ_JBHSWH010000001.1"/>
</dbReference>
<gene>
    <name evidence="1" type="ORF">ACFQDH_10635</name>
</gene>
<sequence length="135" mass="14054">MTGLHTPPQAVSGDVTLLDSGVYDGSSVTQPNVGGQWSYSFSEAGMQVQATGPTAESVTAKIDDLVARIRASVSARENAKHVAPSQRVRILVSSGPPPVYFVSGSHTRALAGMGLVSALSIAAMAQFLRGREGWL</sequence>
<protein>
    <submittedName>
        <fullName evidence="1">Uncharacterized protein</fullName>
    </submittedName>
</protein>
<reference evidence="2" key="1">
    <citation type="journal article" date="2019" name="Int. J. Syst. Evol. Microbiol.">
        <title>The Global Catalogue of Microorganisms (GCM) 10K type strain sequencing project: providing services to taxonomists for standard genome sequencing and annotation.</title>
        <authorList>
            <consortium name="The Broad Institute Genomics Platform"/>
            <consortium name="The Broad Institute Genome Sequencing Center for Infectious Disease"/>
            <person name="Wu L."/>
            <person name="Ma J."/>
        </authorList>
    </citation>
    <scope>NUCLEOTIDE SEQUENCE [LARGE SCALE GENOMIC DNA]</scope>
    <source>
        <strain evidence="2">CCUG 58127</strain>
    </source>
</reference>
<evidence type="ECO:0000313" key="2">
    <source>
        <dbReference type="Proteomes" id="UP001596298"/>
    </source>
</evidence>
<accession>A0ABW2AGE5</accession>
<organism evidence="1 2">
    <name type="scientific">Flexivirga alba</name>
    <dbReference type="NCBI Taxonomy" id="702742"/>
    <lineage>
        <taxon>Bacteria</taxon>
        <taxon>Bacillati</taxon>
        <taxon>Actinomycetota</taxon>
        <taxon>Actinomycetes</taxon>
        <taxon>Micrococcales</taxon>
        <taxon>Dermacoccaceae</taxon>
        <taxon>Flexivirga</taxon>
    </lineage>
</organism>
<dbReference type="Proteomes" id="UP001596298">
    <property type="component" value="Unassembled WGS sequence"/>
</dbReference>
<name>A0ABW2AGE5_9MICO</name>